<proteinExistence type="inferred from homology"/>
<dbReference type="PROSITE" id="PS50067">
    <property type="entry name" value="KINESIN_MOTOR_2"/>
    <property type="match status" value="1"/>
</dbReference>
<reference evidence="4 5" key="2">
    <citation type="submission" date="2024-05" db="EMBL/GenBank/DDBJ databases">
        <authorList>
            <person name="Chen Y."/>
            <person name="Shah S."/>
            <person name="Dougan E. K."/>
            <person name="Thang M."/>
            <person name="Chan C."/>
        </authorList>
    </citation>
    <scope>NUCLEOTIDE SEQUENCE [LARGE SCALE GENOMIC DNA]</scope>
</reference>
<dbReference type="EMBL" id="CAMXCT020003168">
    <property type="protein sequence ID" value="CAL1156213.1"/>
    <property type="molecule type" value="Genomic_DNA"/>
</dbReference>
<dbReference type="Pfam" id="PF00400">
    <property type="entry name" value="WD40"/>
    <property type="match status" value="1"/>
</dbReference>
<comment type="similarity">
    <text evidence="1">Belongs to the TRAFAC class myosin-kinesin ATPase superfamily. Kinesin family.</text>
</comment>
<evidence type="ECO:0000256" key="1">
    <source>
        <dbReference type="PROSITE-ProRule" id="PRU00283"/>
    </source>
</evidence>
<dbReference type="InterPro" id="IPR001752">
    <property type="entry name" value="Kinesin_motor_dom"/>
</dbReference>
<dbReference type="PANTHER" id="PTHR24115">
    <property type="entry name" value="KINESIN-RELATED"/>
    <property type="match status" value="1"/>
</dbReference>
<dbReference type="InterPro" id="IPR036961">
    <property type="entry name" value="Kinesin_motor_dom_sf"/>
</dbReference>
<sequence length="1138" mass="125734">MAQVDEVNLLERLEALLVEDPKVGYRKLHEKLKTEEDFKELSLKKVQAALQKLRSSDFASRGLLLYSASDDGTLREWSHSGELLRSFAGVEGVQCVQVTDDYIIGGDSSGLMRIWSRPSGEIYKDVKVATRYVKSILVSGEHVFTGDYCNLVQQWLLATGELQAQYKGHKAGVISMAMAGNVLVAGGGDGQVLLFDQSKEAEVVDGVRVVEAVESIYKANGFVCSLEICEDRLLVPDRDEHKVASLRLFSHTNELVPENIRDVRIYKCSMPVWQATSAGKDFVLALCRDFTVKKFASGSRQLLMTIKVTPQHQEAKNPYVFKVQGDRCYVGYLNSGEIAAFSLQDGKRQEAKGFLGHRGSVNAFCIKACHLKSRAILRAAEQKEISPLHCGAYYTSTSLTSLMDPVLLQRAAELGNAEAVRFFGAQYVLGAALLTGQGIEKDLPRAVDLFRCAAEQNHAGAMCNLGVLHAQGLGVEKDEEMAKSFYERSVELEDPNGFFNLALVYAQGRDKDFAKAAQLARLAQLGGHQQAEELLESLPGQDEYILCRLRALQNRTADLIEDLRANSTASAQQNLAKLAKRLEELRHEMASRKVSETRAQLSPTSTPFVSVAVRIRPGLSNDPVILWESSDRGRHPRVCCHRGYLMEEYEFSRVFGPEDDNQRLFSELQAEALTESVFSGVNETLFAYGQTGSGKTHTIFGGAKDAGLLELFVQQIFAARGPFATESSSSSVHLCCYEVLGESLTDLLDSSNLLAEGALHEDDIVYDELYIKTQKCRYQICHVRSAEQCLALLHLARRRRTSGVSSQNSDSSRSHAIVHLFVQTPQRNGAAAIGTLTLVDLAGTEKEQENPSEQGRKSARLLNTSLCSLNRLLRKLQMGCLDESERRQSVLNKCLWEYLRPGCGIALIFCVSPLLQHRSASLSTLAMATDERGQTWGRHDEAWGFDGYGLKAPRRLQAQLGDRHLSTSCASGATPGAHHGPSERWKLRKLERNARRYERLRQEVNVGSPATGQVERAHEELANDNQSLKRRMTQGFVVNVNLSALSSCVSSSSTSPFGRDRSWCGAPSDGRMARGVIHKELASAGRTWGTLKTIKQSLLVASVDSNSSDEHFLTPLHVACAEGNFDTWMVGCFQFLGR</sequence>
<dbReference type="Pfam" id="PF00225">
    <property type="entry name" value="Kinesin"/>
    <property type="match status" value="1"/>
</dbReference>
<dbReference type="GO" id="GO:0005871">
    <property type="term" value="C:kinesin complex"/>
    <property type="evidence" value="ECO:0007669"/>
    <property type="project" value="TreeGrafter"/>
</dbReference>
<dbReference type="InterPro" id="IPR015943">
    <property type="entry name" value="WD40/YVTN_repeat-like_dom_sf"/>
</dbReference>
<feature type="domain" description="Kinesin motor" evidence="2">
    <location>
        <begin position="608"/>
        <end position="934"/>
    </location>
</feature>
<dbReference type="Proteomes" id="UP001152797">
    <property type="component" value="Unassembled WGS sequence"/>
</dbReference>
<dbReference type="InterPro" id="IPR011047">
    <property type="entry name" value="Quinoprotein_ADH-like_sf"/>
</dbReference>
<keyword evidence="5" id="KW-1185">Reference proteome</keyword>
<evidence type="ECO:0000313" key="3">
    <source>
        <dbReference type="EMBL" id="CAI4002838.1"/>
    </source>
</evidence>
<dbReference type="AlphaFoldDB" id="A0A9P1D349"/>
<dbReference type="GO" id="GO:0005524">
    <property type="term" value="F:ATP binding"/>
    <property type="evidence" value="ECO:0007669"/>
    <property type="project" value="UniProtKB-UniRule"/>
</dbReference>
<dbReference type="GO" id="GO:0003777">
    <property type="term" value="F:microtubule motor activity"/>
    <property type="evidence" value="ECO:0007669"/>
    <property type="project" value="InterPro"/>
</dbReference>
<dbReference type="SUPFAM" id="SSF81901">
    <property type="entry name" value="HCP-like"/>
    <property type="match status" value="1"/>
</dbReference>
<dbReference type="Gene3D" id="1.25.40.10">
    <property type="entry name" value="Tetratricopeptide repeat domain"/>
    <property type="match status" value="1"/>
</dbReference>
<name>A0A9P1D349_9DINO</name>
<dbReference type="GO" id="GO:0005874">
    <property type="term" value="C:microtubule"/>
    <property type="evidence" value="ECO:0007669"/>
    <property type="project" value="TreeGrafter"/>
</dbReference>
<keyword evidence="1" id="KW-0547">Nucleotide-binding</keyword>
<dbReference type="SUPFAM" id="SSF50998">
    <property type="entry name" value="Quinoprotein alcohol dehydrogenase-like"/>
    <property type="match status" value="1"/>
</dbReference>
<reference evidence="3" key="1">
    <citation type="submission" date="2022-10" db="EMBL/GenBank/DDBJ databases">
        <authorList>
            <person name="Chen Y."/>
            <person name="Dougan E. K."/>
            <person name="Chan C."/>
            <person name="Rhodes N."/>
            <person name="Thang M."/>
        </authorList>
    </citation>
    <scope>NUCLEOTIDE SEQUENCE</scope>
</reference>
<dbReference type="EMBL" id="CAMXCT030003168">
    <property type="protein sequence ID" value="CAL4790150.1"/>
    <property type="molecule type" value="Genomic_DNA"/>
</dbReference>
<dbReference type="Gene3D" id="3.40.850.10">
    <property type="entry name" value="Kinesin motor domain"/>
    <property type="match status" value="1"/>
</dbReference>
<feature type="binding site" evidence="1">
    <location>
        <begin position="689"/>
        <end position="696"/>
    </location>
    <ligand>
        <name>ATP</name>
        <dbReference type="ChEBI" id="CHEBI:30616"/>
    </ligand>
</feature>
<organism evidence="3">
    <name type="scientific">Cladocopium goreaui</name>
    <dbReference type="NCBI Taxonomy" id="2562237"/>
    <lineage>
        <taxon>Eukaryota</taxon>
        <taxon>Sar</taxon>
        <taxon>Alveolata</taxon>
        <taxon>Dinophyceae</taxon>
        <taxon>Suessiales</taxon>
        <taxon>Symbiodiniaceae</taxon>
        <taxon>Cladocopium</taxon>
    </lineage>
</organism>
<dbReference type="GO" id="GO:0007018">
    <property type="term" value="P:microtubule-based movement"/>
    <property type="evidence" value="ECO:0007669"/>
    <property type="project" value="InterPro"/>
</dbReference>
<dbReference type="SMART" id="SM00320">
    <property type="entry name" value="WD40"/>
    <property type="match status" value="3"/>
</dbReference>
<gene>
    <name evidence="3" type="ORF">C1SCF055_LOCUS28755</name>
</gene>
<dbReference type="PRINTS" id="PR00380">
    <property type="entry name" value="KINESINHEAVY"/>
</dbReference>
<dbReference type="SUPFAM" id="SSF52540">
    <property type="entry name" value="P-loop containing nucleoside triphosphate hydrolases"/>
    <property type="match status" value="1"/>
</dbReference>
<protein>
    <submittedName>
        <fullName evidence="4">Kinesin-related protein 4 (Kinesin family member 4) (Kinesin-7)</fullName>
    </submittedName>
</protein>
<dbReference type="SMART" id="SM00129">
    <property type="entry name" value="KISc"/>
    <property type="match status" value="1"/>
</dbReference>
<comment type="caution">
    <text evidence="3">The sequence shown here is derived from an EMBL/GenBank/DDBJ whole genome shotgun (WGS) entry which is preliminary data.</text>
</comment>
<evidence type="ECO:0000313" key="4">
    <source>
        <dbReference type="EMBL" id="CAL4790150.1"/>
    </source>
</evidence>
<dbReference type="InterPro" id="IPR027417">
    <property type="entry name" value="P-loop_NTPase"/>
</dbReference>
<dbReference type="InterPro" id="IPR001680">
    <property type="entry name" value="WD40_rpt"/>
</dbReference>
<evidence type="ECO:0000259" key="2">
    <source>
        <dbReference type="PROSITE" id="PS50067"/>
    </source>
</evidence>
<dbReference type="Pfam" id="PF08238">
    <property type="entry name" value="Sel1"/>
    <property type="match status" value="3"/>
</dbReference>
<keyword evidence="1" id="KW-0067">ATP-binding</keyword>
<evidence type="ECO:0000313" key="5">
    <source>
        <dbReference type="Proteomes" id="UP001152797"/>
    </source>
</evidence>
<dbReference type="EMBL" id="CAMXCT010003168">
    <property type="protein sequence ID" value="CAI4002838.1"/>
    <property type="molecule type" value="Genomic_DNA"/>
</dbReference>
<dbReference type="InterPro" id="IPR027640">
    <property type="entry name" value="Kinesin-like_fam"/>
</dbReference>
<dbReference type="Gene3D" id="2.130.10.10">
    <property type="entry name" value="YVTN repeat-like/Quinoprotein amine dehydrogenase"/>
    <property type="match status" value="1"/>
</dbReference>
<dbReference type="GO" id="GO:0016887">
    <property type="term" value="F:ATP hydrolysis activity"/>
    <property type="evidence" value="ECO:0007669"/>
    <property type="project" value="TreeGrafter"/>
</dbReference>
<dbReference type="OrthoDB" id="123929at2759"/>
<accession>A0A9P1D349</accession>
<keyword evidence="1" id="KW-0505">Motor protein</keyword>
<dbReference type="InterPro" id="IPR011990">
    <property type="entry name" value="TPR-like_helical_dom_sf"/>
</dbReference>
<dbReference type="InterPro" id="IPR006597">
    <property type="entry name" value="Sel1-like"/>
</dbReference>
<dbReference type="GO" id="GO:0008017">
    <property type="term" value="F:microtubule binding"/>
    <property type="evidence" value="ECO:0007669"/>
    <property type="project" value="InterPro"/>
</dbReference>
<dbReference type="PANTHER" id="PTHR24115:SF996">
    <property type="entry name" value="PUTATIVE-RELATED"/>
    <property type="match status" value="1"/>
</dbReference>
<dbReference type="SMART" id="SM00671">
    <property type="entry name" value="SEL1"/>
    <property type="match status" value="3"/>
</dbReference>